<dbReference type="InterPro" id="IPR050928">
    <property type="entry name" value="ATP-dep_Zn_Metalloprotease"/>
</dbReference>
<proteinExistence type="predicted"/>
<dbReference type="GO" id="GO:0046872">
    <property type="term" value="F:metal ion binding"/>
    <property type="evidence" value="ECO:0007669"/>
    <property type="project" value="UniProtKB-KW"/>
</dbReference>
<sequence length="183" mass="20538">MLVLIGSYFFGDNVPVKDIESYPTFKQYVLNGYIESIEVFPQKNQVEAVVEDSVVSMKKVFGENYKTYEKERKISVKIPSADKFEEFISEAKFQNVSYKESKNYLEMFLYSVLPFLLLILFFVFMTRRMSGQMGGGGGAGGIFNVGKSKAQLFDKGSAANKTTFKDVAGLAGAKQEIEEIVAF</sequence>
<comment type="cofactor">
    <cofactor evidence="1">
        <name>Zn(2+)</name>
        <dbReference type="ChEBI" id="CHEBI:29105"/>
    </cofactor>
</comment>
<keyword evidence="8" id="KW-0378">Hydrolase</keyword>
<evidence type="ECO:0000256" key="2">
    <source>
        <dbReference type="ARBA" id="ARBA00022723"/>
    </source>
</evidence>
<dbReference type="AlphaFoldDB" id="A0A645IEB1"/>
<dbReference type="PANTHER" id="PTHR43655:SF2">
    <property type="entry name" value="AFG3 LIKE MATRIX AAA PEPTIDASE SUBUNIT 2, ISOFORM A"/>
    <property type="match status" value="1"/>
</dbReference>
<evidence type="ECO:0000313" key="8">
    <source>
        <dbReference type="EMBL" id="MPN49658.1"/>
    </source>
</evidence>
<dbReference type="EC" id="3.4.24.-" evidence="8"/>
<keyword evidence="7" id="KW-0472">Membrane</keyword>
<keyword evidence="7" id="KW-0812">Transmembrane</keyword>
<evidence type="ECO:0000256" key="4">
    <source>
        <dbReference type="ARBA" id="ARBA00022833"/>
    </source>
</evidence>
<name>A0A645IEB1_9ZZZZ</name>
<evidence type="ECO:0000256" key="7">
    <source>
        <dbReference type="SAM" id="Phobius"/>
    </source>
</evidence>
<feature type="transmembrane region" description="Helical" evidence="7">
    <location>
        <begin position="107"/>
        <end position="125"/>
    </location>
</feature>
<evidence type="ECO:0000256" key="5">
    <source>
        <dbReference type="ARBA" id="ARBA00022840"/>
    </source>
</evidence>
<keyword evidence="3" id="KW-0547">Nucleotide-binding</keyword>
<keyword evidence="4" id="KW-0862">Zinc</keyword>
<keyword evidence="5" id="KW-0067">ATP-binding</keyword>
<keyword evidence="7" id="KW-1133">Transmembrane helix</keyword>
<dbReference type="PANTHER" id="PTHR43655">
    <property type="entry name" value="ATP-DEPENDENT PROTEASE"/>
    <property type="match status" value="1"/>
</dbReference>
<dbReference type="EMBL" id="VSSQ01113108">
    <property type="protein sequence ID" value="MPN49658.1"/>
    <property type="molecule type" value="Genomic_DNA"/>
</dbReference>
<dbReference type="GO" id="GO:0008237">
    <property type="term" value="F:metallopeptidase activity"/>
    <property type="evidence" value="ECO:0007669"/>
    <property type="project" value="UniProtKB-KW"/>
</dbReference>
<accession>A0A645IEB1</accession>
<evidence type="ECO:0000256" key="6">
    <source>
        <dbReference type="ARBA" id="ARBA00023049"/>
    </source>
</evidence>
<reference evidence="8" key="1">
    <citation type="submission" date="2019-08" db="EMBL/GenBank/DDBJ databases">
        <authorList>
            <person name="Kucharzyk K."/>
            <person name="Murdoch R.W."/>
            <person name="Higgins S."/>
            <person name="Loffler F."/>
        </authorList>
    </citation>
    <scope>NUCLEOTIDE SEQUENCE</scope>
</reference>
<keyword evidence="2" id="KW-0479">Metal-binding</keyword>
<dbReference type="GO" id="GO:0005524">
    <property type="term" value="F:ATP binding"/>
    <property type="evidence" value="ECO:0007669"/>
    <property type="project" value="UniProtKB-KW"/>
</dbReference>
<evidence type="ECO:0000256" key="1">
    <source>
        <dbReference type="ARBA" id="ARBA00001947"/>
    </source>
</evidence>
<keyword evidence="8" id="KW-0645">Protease</keyword>
<keyword evidence="6 8" id="KW-0482">Metalloprotease</keyword>
<protein>
    <submittedName>
        <fullName evidence="8">ATP-dependent zinc metalloprotease FtsH</fullName>
        <ecNumber evidence="8">3.4.24.-</ecNumber>
    </submittedName>
</protein>
<comment type="caution">
    <text evidence="8">The sequence shown here is derived from an EMBL/GenBank/DDBJ whole genome shotgun (WGS) entry which is preliminary data.</text>
</comment>
<gene>
    <name evidence="8" type="primary">ftsH_99</name>
    <name evidence="8" type="ORF">SDC9_197280</name>
</gene>
<evidence type="ECO:0000256" key="3">
    <source>
        <dbReference type="ARBA" id="ARBA00022741"/>
    </source>
</evidence>
<organism evidence="8">
    <name type="scientific">bioreactor metagenome</name>
    <dbReference type="NCBI Taxonomy" id="1076179"/>
    <lineage>
        <taxon>unclassified sequences</taxon>
        <taxon>metagenomes</taxon>
        <taxon>ecological metagenomes</taxon>
    </lineage>
</organism>
<dbReference type="GO" id="GO:0006508">
    <property type="term" value="P:proteolysis"/>
    <property type="evidence" value="ECO:0007669"/>
    <property type="project" value="UniProtKB-KW"/>
</dbReference>